<gene>
    <name evidence="2" type="ordered locus">CKL_1844</name>
    <name evidence="3" type="ordered locus">CKL_1944</name>
</gene>
<dbReference type="AlphaFoldDB" id="A5MYL0"/>
<proteinExistence type="predicted"/>
<keyword evidence="4" id="KW-1185">Reference proteome</keyword>
<dbReference type="KEGG" id="ckl:CKL_1944"/>
<feature type="coiled-coil region" evidence="1">
    <location>
        <begin position="5"/>
        <end position="32"/>
    </location>
</feature>
<dbReference type="STRING" id="431943.CKL_1844"/>
<evidence type="ECO:0000313" key="3">
    <source>
        <dbReference type="EMBL" id="EDK33956.1"/>
    </source>
</evidence>
<evidence type="ECO:0000313" key="4">
    <source>
        <dbReference type="Proteomes" id="UP000002411"/>
    </source>
</evidence>
<reference evidence="3 4" key="1">
    <citation type="journal article" date="2008" name="Proc. Natl. Acad. Sci. U.S.A.">
        <title>The genome of Clostridium kluyveri, a strict anaerobe with unique metabolic features.</title>
        <authorList>
            <person name="Seedorf H."/>
            <person name="Fricke W.F."/>
            <person name="Veith B."/>
            <person name="Brueggemann H."/>
            <person name="Liesegang H."/>
            <person name="Strittmatter A."/>
            <person name="Miethke M."/>
            <person name="Buckel W."/>
            <person name="Hinderberger J."/>
            <person name="Li F."/>
            <person name="Hagemeier C."/>
            <person name="Thauer R.K."/>
            <person name="Gottschalk G."/>
        </authorList>
    </citation>
    <scope>NUCLEOTIDE SEQUENCE [LARGE SCALE GENOMIC DNA]</scope>
    <source>
        <strain evidence="4">ATCC 8527 / DSM 555 / NCIMB 10680</strain>
        <strain evidence="3">DSM 555</strain>
    </source>
</reference>
<evidence type="ECO:0000313" key="2">
    <source>
        <dbReference type="EMBL" id="EDK33886.1"/>
    </source>
</evidence>
<evidence type="ECO:0000256" key="1">
    <source>
        <dbReference type="SAM" id="Coils"/>
    </source>
</evidence>
<dbReference type="Proteomes" id="UP000002411">
    <property type="component" value="Chromosome"/>
</dbReference>
<dbReference type="EMBL" id="CP000673">
    <property type="protein sequence ID" value="EDK33886.1"/>
    <property type="molecule type" value="Genomic_DNA"/>
</dbReference>
<dbReference type="HOGENOM" id="CLU_1822035_0_0_9"/>
<keyword evidence="1" id="KW-0175">Coiled coil</keyword>
<accession>A5MYL0</accession>
<dbReference type="EMBL" id="CP000673">
    <property type="protein sequence ID" value="EDK33956.1"/>
    <property type="molecule type" value="Genomic_DNA"/>
</dbReference>
<organism evidence="3 4">
    <name type="scientific">Clostridium kluyveri (strain ATCC 8527 / DSM 555 / NBRC 12016 / NCIMB 10680 / K1)</name>
    <dbReference type="NCBI Taxonomy" id="431943"/>
    <lineage>
        <taxon>Bacteria</taxon>
        <taxon>Bacillati</taxon>
        <taxon>Bacillota</taxon>
        <taxon>Clostridia</taxon>
        <taxon>Eubacteriales</taxon>
        <taxon>Clostridiaceae</taxon>
        <taxon>Clostridium</taxon>
    </lineage>
</organism>
<name>A5MYL0_CLOK5</name>
<sequence length="141" mass="16522">MRLVDKALEQKYEELEKRVAALEGQAQPLESQDIKSELFSILNTASFLVNKALPMIISMDELFPHKLVEGVRMMENQEIREKPIQENQPPIREELNQNEKYKITRKIFSVFSENNLSIKQAKEIMTETVDALENIYPWNKK</sequence>
<dbReference type="KEGG" id="ckl:CKL_1844"/>
<protein>
    <submittedName>
        <fullName evidence="3">Uncharacterized protein</fullName>
    </submittedName>
</protein>